<dbReference type="PANTHER" id="PTHR46266:SF3">
    <property type="entry name" value="TRANSCRIPTION FACTOR EGL1"/>
    <property type="match status" value="1"/>
</dbReference>
<dbReference type="Proteomes" id="UP000797356">
    <property type="component" value="Chromosome 7"/>
</dbReference>
<dbReference type="PANTHER" id="PTHR46266">
    <property type="entry name" value="TRANSCRIPTION FACTOR TT8"/>
    <property type="match status" value="1"/>
</dbReference>
<dbReference type="PROSITE" id="PS50888">
    <property type="entry name" value="BHLH"/>
    <property type="match status" value="1"/>
</dbReference>
<keyword evidence="3" id="KW-0805">Transcription regulation</keyword>
<dbReference type="EMBL" id="CM017878">
    <property type="protein sequence ID" value="KAG1355059.1"/>
    <property type="molecule type" value="Genomic_DNA"/>
</dbReference>
<dbReference type="SUPFAM" id="SSF47459">
    <property type="entry name" value="HLH, helix-loop-helix DNA-binding domain"/>
    <property type="match status" value="1"/>
</dbReference>
<keyword evidence="6" id="KW-0539">Nucleus</keyword>
<dbReference type="Pfam" id="PF14215">
    <property type="entry name" value="bHLH-MYC_N"/>
    <property type="match status" value="1"/>
</dbReference>
<dbReference type="InterPro" id="IPR011598">
    <property type="entry name" value="bHLH_dom"/>
</dbReference>
<evidence type="ECO:0000313" key="9">
    <source>
        <dbReference type="EMBL" id="KAG1355059.1"/>
    </source>
</evidence>
<keyword evidence="10" id="KW-1185">Reference proteome</keyword>
<evidence type="ECO:0000256" key="6">
    <source>
        <dbReference type="ARBA" id="ARBA00023242"/>
    </source>
</evidence>
<sequence>MCLPMAAGAQNPAELPEKHLRKQLAAAVRNIQWSYAIFWSISARQQGVLAWSDGYYNGDIKTRKTTQPTEFKADQMGLNRSEQLRELYESLSAGDSNQQSKRPFASLSPEDLTDTEWYYLVCMSFTFSPGQGLPGKALESNEDVWLSNAQFADCKIFSRSLLAKSASIQTVVCIPFMDGVLELGTTELVLEDPALIQQVTTSFWELPIPVCSEQSVSNPPLAEKDEDILCPNLEHEIVDTMILEEHNLVADDQLPLESGPTAFPFGSHSYASDKENELIQDKVKELQANICEEPNIDSPHDSSNECCPNQQANDSFIIEGLNGASQIHNGQLMDDEFSNGLHGSLNSSDCISQSFVNPQGVLSFPMGERIKNHVLDSLQDGDFTKLISLDLQGEKSHYTKTIAAIIRNSKQLASIACFPCGSHESSFVVWKRSLNTPKPHSTISQKLVKKILVDTAWMHSGQPLKTQEENGLRNKVWKLEGDDANASHVLSERRRREKLNEKFLVLRSLVPSLSKVDKASILGDTIEYLKELQKKVEELESRRELGEFEARGTRKHPDVSERTSDNYGNKEIANGRKPSVNKRKACDMDEAEVEHHWVLLKDGPVDVKVTVIEKEVLIEMHCQWRECLLLEIVDATSNLHLDPFSVQSSTVDDTLAVTIKAKFRGSVVASPGMIKRVLQRVVGKC</sequence>
<evidence type="ECO:0000313" key="10">
    <source>
        <dbReference type="Proteomes" id="UP000797356"/>
    </source>
</evidence>
<comment type="caution">
    <text evidence="9">The sequence shown here is derived from an EMBL/GenBank/DDBJ whole genome shotgun (WGS) entry which is preliminary data.</text>
</comment>
<keyword evidence="5" id="KW-0804">Transcription</keyword>
<feature type="region of interest" description="Disordered" evidence="7">
    <location>
        <begin position="547"/>
        <end position="581"/>
    </location>
</feature>
<evidence type="ECO:0000256" key="2">
    <source>
        <dbReference type="ARBA" id="ARBA00005510"/>
    </source>
</evidence>
<evidence type="ECO:0000256" key="4">
    <source>
        <dbReference type="ARBA" id="ARBA00023159"/>
    </source>
</evidence>
<dbReference type="InterPro" id="IPR054502">
    <property type="entry name" value="bHLH-TF_ACT-like_plant"/>
</dbReference>
<organism evidence="9 10">
    <name type="scientific">Cocos nucifera</name>
    <name type="common">Coconut palm</name>
    <dbReference type="NCBI Taxonomy" id="13894"/>
    <lineage>
        <taxon>Eukaryota</taxon>
        <taxon>Viridiplantae</taxon>
        <taxon>Streptophyta</taxon>
        <taxon>Embryophyta</taxon>
        <taxon>Tracheophyta</taxon>
        <taxon>Spermatophyta</taxon>
        <taxon>Magnoliopsida</taxon>
        <taxon>Liliopsida</taxon>
        <taxon>Arecaceae</taxon>
        <taxon>Arecoideae</taxon>
        <taxon>Cocoseae</taxon>
        <taxon>Attaleinae</taxon>
        <taxon>Cocos</taxon>
    </lineage>
</organism>
<reference evidence="9" key="2">
    <citation type="submission" date="2019-07" db="EMBL/GenBank/DDBJ databases">
        <authorList>
            <person name="Yang Y."/>
            <person name="Bocs S."/>
            <person name="Baudouin L."/>
        </authorList>
    </citation>
    <scope>NUCLEOTIDE SEQUENCE</scope>
    <source>
        <tissue evidence="9">Spear leaf of Hainan Tall coconut</tissue>
    </source>
</reference>
<comment type="subcellular location">
    <subcellularLocation>
        <location evidence="1">Nucleus</location>
    </subcellularLocation>
</comment>
<dbReference type="InterPro" id="IPR025610">
    <property type="entry name" value="MYC/MYB_N"/>
</dbReference>
<accession>A0A8K0IG95</accession>
<proteinExistence type="inferred from homology"/>
<dbReference type="Gene3D" id="4.10.280.10">
    <property type="entry name" value="Helix-loop-helix DNA-binding domain"/>
    <property type="match status" value="1"/>
</dbReference>
<protein>
    <submittedName>
        <fullName evidence="9">Transcription factor GLABRA 3</fullName>
    </submittedName>
</protein>
<dbReference type="OrthoDB" id="690068at2759"/>
<dbReference type="GO" id="GO:0046983">
    <property type="term" value="F:protein dimerization activity"/>
    <property type="evidence" value="ECO:0007669"/>
    <property type="project" value="InterPro"/>
</dbReference>
<feature type="compositionally biased region" description="Basic and acidic residues" evidence="7">
    <location>
        <begin position="547"/>
        <end position="564"/>
    </location>
</feature>
<evidence type="ECO:0000256" key="3">
    <source>
        <dbReference type="ARBA" id="ARBA00023015"/>
    </source>
</evidence>
<gene>
    <name evidence="9" type="ORF">COCNU_07G011710</name>
</gene>
<evidence type="ECO:0000256" key="7">
    <source>
        <dbReference type="SAM" id="MobiDB-lite"/>
    </source>
</evidence>
<evidence type="ECO:0000259" key="8">
    <source>
        <dbReference type="PROSITE" id="PS50888"/>
    </source>
</evidence>
<dbReference type="Pfam" id="PF00010">
    <property type="entry name" value="HLH"/>
    <property type="match status" value="1"/>
</dbReference>
<keyword evidence="4" id="KW-0010">Activator</keyword>
<dbReference type="SMART" id="SM00353">
    <property type="entry name" value="HLH"/>
    <property type="match status" value="1"/>
</dbReference>
<dbReference type="Pfam" id="PF22754">
    <property type="entry name" value="bHLH-TF_ACT-like_plant"/>
    <property type="match status" value="1"/>
</dbReference>
<reference evidence="9" key="1">
    <citation type="journal article" date="2017" name="Gigascience">
        <title>The genome draft of coconut (Cocos nucifera).</title>
        <authorList>
            <person name="Xiao Y."/>
            <person name="Xu P."/>
            <person name="Fan H."/>
            <person name="Baudouin L."/>
            <person name="Xia W."/>
            <person name="Bocs S."/>
            <person name="Xu J."/>
            <person name="Li Q."/>
            <person name="Guo A."/>
            <person name="Zhou L."/>
            <person name="Li J."/>
            <person name="Wu Y."/>
            <person name="Ma Z."/>
            <person name="Armero A."/>
            <person name="Issali A.E."/>
            <person name="Liu N."/>
            <person name="Peng M."/>
            <person name="Yang Y."/>
        </authorList>
    </citation>
    <scope>NUCLEOTIDE SEQUENCE</scope>
    <source>
        <tissue evidence="9">Spear leaf of Hainan Tall coconut</tissue>
    </source>
</reference>
<evidence type="ECO:0000256" key="1">
    <source>
        <dbReference type="ARBA" id="ARBA00004123"/>
    </source>
</evidence>
<dbReference type="InterPro" id="IPR036638">
    <property type="entry name" value="HLH_DNA-bd_sf"/>
</dbReference>
<comment type="similarity">
    <text evidence="2">Belongs to the bHLH protein family.</text>
</comment>
<dbReference type="GO" id="GO:0005634">
    <property type="term" value="C:nucleus"/>
    <property type="evidence" value="ECO:0007669"/>
    <property type="project" value="UniProtKB-SubCell"/>
</dbReference>
<feature type="domain" description="BHLH" evidence="8">
    <location>
        <begin position="483"/>
        <end position="532"/>
    </location>
</feature>
<evidence type="ECO:0000256" key="5">
    <source>
        <dbReference type="ARBA" id="ARBA00023163"/>
    </source>
</evidence>
<dbReference type="AlphaFoldDB" id="A0A8K0IG95"/>
<name>A0A8K0IG95_COCNU</name>